<evidence type="ECO:0000256" key="1">
    <source>
        <dbReference type="SAM" id="MobiDB-lite"/>
    </source>
</evidence>
<feature type="compositionally biased region" description="Basic and acidic residues" evidence="1">
    <location>
        <begin position="471"/>
        <end position="482"/>
    </location>
</feature>
<feature type="compositionally biased region" description="Basic and acidic residues" evidence="1">
    <location>
        <begin position="310"/>
        <end position="324"/>
    </location>
</feature>
<evidence type="ECO:0000313" key="3">
    <source>
        <dbReference type="Proteomes" id="UP001396898"/>
    </source>
</evidence>
<protein>
    <submittedName>
        <fullName evidence="2">Uncharacterized protein</fullName>
    </submittedName>
</protein>
<reference evidence="2 3" key="1">
    <citation type="submission" date="2023-01" db="EMBL/GenBank/DDBJ databases">
        <title>Analysis of 21 Apiospora genomes using comparative genomics revels a genus with tremendous synthesis potential of carbohydrate active enzymes and secondary metabolites.</title>
        <authorList>
            <person name="Sorensen T."/>
        </authorList>
    </citation>
    <scope>NUCLEOTIDE SEQUENCE [LARGE SCALE GENOMIC DNA]</scope>
    <source>
        <strain evidence="2 3">CBS 20057</strain>
    </source>
</reference>
<name>A0ABR1RIH1_9PEZI</name>
<feature type="compositionally biased region" description="Polar residues" evidence="1">
    <location>
        <begin position="428"/>
        <end position="439"/>
    </location>
</feature>
<sequence length="549" mass="61073">MDPNFDPEFPNDVRLKDRSWWKNIVHFVKKHNSEGIIDAASHHIMSHLEFGGVLMDFNCLKVRYENLRKLEDIDDMKNHGFPHVPPQVRFIQYYTVCHGHPKKPKAPKDVSAADRKQIEDAMAGGPSPTSSSSSSTPRVSTGDISDDGRKRPSVRSLPGIPKESAAGPSHDADDQSVSSLEVMDPVPMEDEGDDNHKSGESTHPQPEQSTGKRLSSSAGAAKPESSASQEGKSGEEATEPSSHTTEGVDADPEMDAAAKELSELELSLPKVPDPPEKPEPFDGTKYTDKDARKQAEKESKRVLKAYEQAVKNREKTIKERQKIIDKRKKKVASDAAKREKEAKKQASEAEKRGKEAEKEAEKEAKEQRRKDEEANRETEKRGKDVENEANEQRRKNEEAIQILADGIERRQTSLADTAAAVVPKPSAADTTSGSISRAQTTERGEASLSRDSTNELESPSVSTKNQKKKEAKPPKPPKERKFCTLPSKVNGQLDPKWIKVFMKDMDEVEAHTSLFFEGPHYDKLVGDMGDMIISWVQEDATKRAIWELG</sequence>
<comment type="caution">
    <text evidence="2">The sequence shown here is derived from an EMBL/GenBank/DDBJ whole genome shotgun (WGS) entry which is preliminary data.</text>
</comment>
<organism evidence="2 3">
    <name type="scientific">Apiospora marii</name>
    <dbReference type="NCBI Taxonomy" id="335849"/>
    <lineage>
        <taxon>Eukaryota</taxon>
        <taxon>Fungi</taxon>
        <taxon>Dikarya</taxon>
        <taxon>Ascomycota</taxon>
        <taxon>Pezizomycotina</taxon>
        <taxon>Sordariomycetes</taxon>
        <taxon>Xylariomycetidae</taxon>
        <taxon>Amphisphaeriales</taxon>
        <taxon>Apiosporaceae</taxon>
        <taxon>Apiospora</taxon>
    </lineage>
</organism>
<feature type="compositionally biased region" description="Low complexity" evidence="1">
    <location>
        <begin position="124"/>
        <end position="142"/>
    </location>
</feature>
<dbReference type="EMBL" id="JAQQWI010000015">
    <property type="protein sequence ID" value="KAK8012742.1"/>
    <property type="molecule type" value="Genomic_DNA"/>
</dbReference>
<feature type="region of interest" description="Disordered" evidence="1">
    <location>
        <begin position="416"/>
        <end position="486"/>
    </location>
</feature>
<feature type="compositionally biased region" description="Polar residues" evidence="1">
    <location>
        <begin position="449"/>
        <end position="464"/>
    </location>
</feature>
<keyword evidence="3" id="KW-1185">Reference proteome</keyword>
<feature type="region of interest" description="Disordered" evidence="1">
    <location>
        <begin position="121"/>
        <end position="397"/>
    </location>
</feature>
<gene>
    <name evidence="2" type="ORF">PG991_010117</name>
</gene>
<accession>A0ABR1RIH1</accession>
<evidence type="ECO:0000313" key="2">
    <source>
        <dbReference type="EMBL" id="KAK8012742.1"/>
    </source>
</evidence>
<dbReference type="PANTHER" id="PTHR47842:SF3">
    <property type="entry name" value="DUF676 DOMAIN-CONTAINING PROTEIN"/>
    <property type="match status" value="1"/>
</dbReference>
<proteinExistence type="predicted"/>
<dbReference type="Proteomes" id="UP001396898">
    <property type="component" value="Unassembled WGS sequence"/>
</dbReference>
<dbReference type="PANTHER" id="PTHR47842">
    <property type="entry name" value="EXPRESSED PROTEIN"/>
    <property type="match status" value="1"/>
</dbReference>
<feature type="compositionally biased region" description="Polar residues" evidence="1">
    <location>
        <begin position="201"/>
        <end position="218"/>
    </location>
</feature>
<feature type="compositionally biased region" description="Basic and acidic residues" evidence="1">
    <location>
        <begin position="273"/>
        <end position="301"/>
    </location>
</feature>
<feature type="compositionally biased region" description="Basic and acidic residues" evidence="1">
    <location>
        <begin position="331"/>
        <end position="397"/>
    </location>
</feature>